<gene>
    <name evidence="3" type="ORF">D4764_19G0004030</name>
</gene>
<comment type="caution">
    <text evidence="3">The sequence shown here is derived from an EMBL/GenBank/DDBJ whole genome shotgun (WGS) entry which is preliminary data.</text>
</comment>
<proteinExistence type="predicted"/>
<keyword evidence="3" id="KW-0808">Transferase</keyword>
<evidence type="ECO:0000256" key="1">
    <source>
        <dbReference type="SAM" id="MobiDB-lite"/>
    </source>
</evidence>
<dbReference type="Pfam" id="PF20309">
    <property type="entry name" value="DRHyd-ASK"/>
    <property type="match status" value="1"/>
</dbReference>
<reference evidence="3 4" key="1">
    <citation type="submission" date="2019-04" db="EMBL/GenBank/DDBJ databases">
        <title>Chromosome genome assembly for Takifugu flavidus.</title>
        <authorList>
            <person name="Xiao S."/>
        </authorList>
    </citation>
    <scope>NUCLEOTIDE SEQUENCE [LARGE SCALE GENOMIC DNA]</scope>
    <source>
        <strain evidence="3">HTHZ2018</strain>
        <tissue evidence="3">Muscle</tissue>
    </source>
</reference>
<feature type="domain" description="MAP3K deoxyribohydrolase" evidence="2">
    <location>
        <begin position="103"/>
        <end position="137"/>
    </location>
</feature>
<evidence type="ECO:0000313" key="4">
    <source>
        <dbReference type="Proteomes" id="UP000324091"/>
    </source>
</evidence>
<keyword evidence="3" id="KW-0418">Kinase</keyword>
<dbReference type="AlphaFoldDB" id="A0A5C6NNY2"/>
<dbReference type="EMBL" id="RHFK02000011">
    <property type="protein sequence ID" value="TWW68605.1"/>
    <property type="molecule type" value="Genomic_DNA"/>
</dbReference>
<accession>A0A5C6NNY2</accession>
<feature type="region of interest" description="Disordered" evidence="1">
    <location>
        <begin position="13"/>
        <end position="37"/>
    </location>
</feature>
<protein>
    <submittedName>
        <fullName evidence="3">Mitogen-activated protein kinase kinase kinase 5</fullName>
    </submittedName>
</protein>
<dbReference type="GO" id="GO:0016301">
    <property type="term" value="F:kinase activity"/>
    <property type="evidence" value="ECO:0007669"/>
    <property type="project" value="UniProtKB-KW"/>
</dbReference>
<organism evidence="3 4">
    <name type="scientific">Takifugu flavidus</name>
    <name type="common">sansaifugu</name>
    <dbReference type="NCBI Taxonomy" id="433684"/>
    <lineage>
        <taxon>Eukaryota</taxon>
        <taxon>Metazoa</taxon>
        <taxon>Chordata</taxon>
        <taxon>Craniata</taxon>
        <taxon>Vertebrata</taxon>
        <taxon>Euteleostomi</taxon>
        <taxon>Actinopterygii</taxon>
        <taxon>Neopterygii</taxon>
        <taxon>Teleostei</taxon>
        <taxon>Neoteleostei</taxon>
        <taxon>Acanthomorphata</taxon>
        <taxon>Eupercaria</taxon>
        <taxon>Tetraodontiformes</taxon>
        <taxon>Tetradontoidea</taxon>
        <taxon>Tetraodontidae</taxon>
        <taxon>Takifugu</taxon>
    </lineage>
</organism>
<keyword evidence="4" id="KW-1185">Reference proteome</keyword>
<dbReference type="InterPro" id="IPR046872">
    <property type="entry name" value="DRHyd-ASK"/>
</dbReference>
<evidence type="ECO:0000313" key="3">
    <source>
        <dbReference type="EMBL" id="TWW68605.1"/>
    </source>
</evidence>
<name>A0A5C6NNY2_9TELE</name>
<feature type="region of interest" description="Disordered" evidence="1">
    <location>
        <begin position="252"/>
        <end position="280"/>
    </location>
</feature>
<evidence type="ECO:0000259" key="2">
    <source>
        <dbReference type="Pfam" id="PF20309"/>
    </source>
</evidence>
<sequence>MIQDQDGISLPVPSFGVCPATEHPGAESTSGGGASGIPAAGTFWQDSVVGGAGLSPTIGSSPGDGGGLLSTGKTCKSRPVTVAYVVNGETSQQSNAESLALQCLRDACDMVGSRLETVNFGQLDFGETTVLDTFYNAVSSLGFPLREGGGLSAGHFLLVWRLYAGLRRPIRTRAPAIPHLKAPVALTNSKLPRTRRPQYEWVGYCSDAGPASLYTTVTLLFAPSPPHLRGAAAASVSSAALLKVDAPVQTPLSTHVTRRERPCPPPLNPPGQPPRPAPRAAPLILCGERRSEGRRPHTGGGVELQCGDGTIFPLDLKSSDVAANVWMNMASGRSSFAQQRQIALVEGEQELLMNSRSVLGSVPLRGHSAAAAAAAV</sequence>
<feature type="compositionally biased region" description="Pro residues" evidence="1">
    <location>
        <begin position="263"/>
        <end position="279"/>
    </location>
</feature>
<dbReference type="Proteomes" id="UP000324091">
    <property type="component" value="Chromosome 19"/>
</dbReference>